<evidence type="ECO:0000313" key="4">
    <source>
        <dbReference type="Proteomes" id="UP001479436"/>
    </source>
</evidence>
<dbReference type="EMBL" id="JASJQH010008965">
    <property type="protein sequence ID" value="KAK9685657.1"/>
    <property type="molecule type" value="Genomic_DNA"/>
</dbReference>
<sequence>MRFTTTATLVWAATTIISAAVANPTYAVNSKKNDSQGGYNDISYSDNGPDYKNRHGGYDEGRHHRGYDEDQGRYSNQYGHRKHKVSEENGHKHDQRTSPKKGHAEDDDALSQPQADEPEISVPPPASSDQPEALANLETQEISPADQIQENSTVDIIQKQQFQNTGNSPIQSVANSGTPCTGLVGVDSNTGDMPATLCVGLGL</sequence>
<feature type="region of interest" description="Disordered" evidence="1">
    <location>
        <begin position="28"/>
        <end position="132"/>
    </location>
</feature>
<feature type="compositionally biased region" description="Basic and acidic residues" evidence="1">
    <location>
        <begin position="49"/>
        <end position="72"/>
    </location>
</feature>
<dbReference type="Proteomes" id="UP001479436">
    <property type="component" value="Unassembled WGS sequence"/>
</dbReference>
<reference evidence="3 4" key="1">
    <citation type="submission" date="2023-04" db="EMBL/GenBank/DDBJ databases">
        <title>Genome of Basidiobolus ranarum AG-B5.</title>
        <authorList>
            <person name="Stajich J.E."/>
            <person name="Carter-House D."/>
            <person name="Gryganskyi A."/>
        </authorList>
    </citation>
    <scope>NUCLEOTIDE SEQUENCE [LARGE SCALE GENOMIC DNA]</scope>
    <source>
        <strain evidence="3 4">AG-B5</strain>
    </source>
</reference>
<keyword evidence="4" id="KW-1185">Reference proteome</keyword>
<feature type="compositionally biased region" description="Polar residues" evidence="1">
    <location>
        <begin position="28"/>
        <end position="46"/>
    </location>
</feature>
<evidence type="ECO:0000256" key="1">
    <source>
        <dbReference type="SAM" id="MobiDB-lite"/>
    </source>
</evidence>
<feature type="compositionally biased region" description="Basic and acidic residues" evidence="1">
    <location>
        <begin position="85"/>
        <end position="97"/>
    </location>
</feature>
<accession>A0ABR2VP50</accession>
<protein>
    <submittedName>
        <fullName evidence="3">Uncharacterized protein</fullName>
    </submittedName>
</protein>
<feature type="signal peptide" evidence="2">
    <location>
        <begin position="1"/>
        <end position="22"/>
    </location>
</feature>
<name>A0ABR2VP50_9FUNG</name>
<gene>
    <name evidence="3" type="ORF">K7432_015426</name>
</gene>
<comment type="caution">
    <text evidence="3">The sequence shown here is derived from an EMBL/GenBank/DDBJ whole genome shotgun (WGS) entry which is preliminary data.</text>
</comment>
<feature type="chain" id="PRO_5045045516" evidence="2">
    <location>
        <begin position="23"/>
        <end position="203"/>
    </location>
</feature>
<proteinExistence type="predicted"/>
<keyword evidence="2" id="KW-0732">Signal</keyword>
<evidence type="ECO:0000313" key="3">
    <source>
        <dbReference type="EMBL" id="KAK9685657.1"/>
    </source>
</evidence>
<evidence type="ECO:0000256" key="2">
    <source>
        <dbReference type="SAM" id="SignalP"/>
    </source>
</evidence>
<organism evidence="3 4">
    <name type="scientific">Basidiobolus ranarum</name>
    <dbReference type="NCBI Taxonomy" id="34480"/>
    <lineage>
        <taxon>Eukaryota</taxon>
        <taxon>Fungi</taxon>
        <taxon>Fungi incertae sedis</taxon>
        <taxon>Zoopagomycota</taxon>
        <taxon>Entomophthoromycotina</taxon>
        <taxon>Basidiobolomycetes</taxon>
        <taxon>Basidiobolales</taxon>
        <taxon>Basidiobolaceae</taxon>
        <taxon>Basidiobolus</taxon>
    </lineage>
</organism>